<dbReference type="AlphaFoldDB" id="A0A1H8V474"/>
<keyword evidence="3" id="KW-1185">Reference proteome</keyword>
<dbReference type="InterPro" id="IPR036849">
    <property type="entry name" value="Enolase-like_C_sf"/>
</dbReference>
<accession>A0A1H8V474</accession>
<dbReference type="RefSeq" id="WP_089826801.1">
    <property type="nucleotide sequence ID" value="NZ_FODV01000014.1"/>
</dbReference>
<dbReference type="Gene3D" id="3.20.20.120">
    <property type="entry name" value="Enolase-like C-terminal domain"/>
    <property type="match status" value="1"/>
</dbReference>
<evidence type="ECO:0008006" key="4">
    <source>
        <dbReference type="Google" id="ProtNLM"/>
    </source>
</evidence>
<reference evidence="3" key="1">
    <citation type="submission" date="2016-10" db="EMBL/GenBank/DDBJ databases">
        <authorList>
            <person name="Varghese N."/>
            <person name="Submissions S."/>
        </authorList>
    </citation>
    <scope>NUCLEOTIDE SEQUENCE [LARGE SCALE GENOMIC DNA]</scope>
    <source>
        <strain evidence="3">CGMCC 1.10121</strain>
    </source>
</reference>
<proteinExistence type="predicted"/>
<organism evidence="2 3">
    <name type="scientific">Halogranum amylolyticum</name>
    <dbReference type="NCBI Taxonomy" id="660520"/>
    <lineage>
        <taxon>Archaea</taxon>
        <taxon>Methanobacteriati</taxon>
        <taxon>Methanobacteriota</taxon>
        <taxon>Stenosarchaea group</taxon>
        <taxon>Halobacteria</taxon>
        <taxon>Halobacteriales</taxon>
        <taxon>Haloferacaceae</taxon>
    </lineage>
</organism>
<dbReference type="SUPFAM" id="SSF51604">
    <property type="entry name" value="Enolase C-terminal domain-like"/>
    <property type="match status" value="1"/>
</dbReference>
<dbReference type="EMBL" id="FODV01000014">
    <property type="protein sequence ID" value="SEP10229.1"/>
    <property type="molecule type" value="Genomic_DNA"/>
</dbReference>
<evidence type="ECO:0000313" key="3">
    <source>
        <dbReference type="Proteomes" id="UP000199126"/>
    </source>
</evidence>
<evidence type="ECO:0000313" key="2">
    <source>
        <dbReference type="EMBL" id="SEP10229.1"/>
    </source>
</evidence>
<name>A0A1H8V474_9EURY</name>
<dbReference type="InterPro" id="IPR029017">
    <property type="entry name" value="Enolase-like_N"/>
</dbReference>
<dbReference type="Proteomes" id="UP000199126">
    <property type="component" value="Unassembled WGS sequence"/>
</dbReference>
<evidence type="ECO:0000256" key="1">
    <source>
        <dbReference type="SAM" id="MobiDB-lite"/>
    </source>
</evidence>
<gene>
    <name evidence="2" type="ORF">SAMN04487948_11430</name>
</gene>
<dbReference type="OrthoDB" id="155947at2157"/>
<sequence>MTLYDHVAGLPLSIAANDRTSRRREMADGRVRVTSTFALLSGETFGAGEDVTYDVVDHEALPKPPVFDFTGEYTFDEFSRSLDELDLFPEKPPEREESRNYRRWALESAALDLALKQNDETLASLLDRERSPVRFVASTPVPDGDTTRVQDILTVNPACEFKLDPTEAWTKDTFTTLAETGAVRVLDLRGQDEMTADDGPSLATLYRRIFETFPDAIIEDPTVTDDVQDLLPANVDRISWDAPVHCVDDLRERPFAPRWCNVKPSRFGTVRSLFETIEYCEAEDIQMYGGGQSELCVGRGHIQLLASLFYPDSPNDVAPRSYNEPDVRAELRASPLEPPANPAGMEWTQLD</sequence>
<dbReference type="Gene3D" id="3.30.390.10">
    <property type="entry name" value="Enolase-like, N-terminal domain"/>
    <property type="match status" value="1"/>
</dbReference>
<feature type="region of interest" description="Disordered" evidence="1">
    <location>
        <begin position="331"/>
        <end position="351"/>
    </location>
</feature>
<protein>
    <recommendedName>
        <fullName evidence="4">L-alanine-DL-glutamate epimerase</fullName>
    </recommendedName>
</protein>